<reference evidence="1" key="1">
    <citation type="submission" date="2018-05" db="EMBL/GenBank/DDBJ databases">
        <authorList>
            <person name="Lanie J.A."/>
            <person name="Ng W.-L."/>
            <person name="Kazmierczak K.M."/>
            <person name="Andrzejewski T.M."/>
            <person name="Davidsen T.M."/>
            <person name="Wayne K.J."/>
            <person name="Tettelin H."/>
            <person name="Glass J.I."/>
            <person name="Rusch D."/>
            <person name="Podicherti R."/>
            <person name="Tsui H.-C.T."/>
            <person name="Winkler M.E."/>
        </authorList>
    </citation>
    <scope>NUCLEOTIDE SEQUENCE</scope>
</reference>
<sequence>MGEELEVQVINSPYLTLEVDLRSIVEKIEGLVSQEVKRYMDDFDWQDLLSDHSQTISEIANEDLDVHDSVHDIVNDMGFVRSEDLDIEEEVVDAVRSQLRQFNRLDSLSEACTFGEAFIEAIQKVANVSRVDMQQAL</sequence>
<feature type="non-terminal residue" evidence="1">
    <location>
        <position position="137"/>
    </location>
</feature>
<dbReference type="EMBL" id="UINC01200104">
    <property type="protein sequence ID" value="SVE18837.1"/>
    <property type="molecule type" value="Genomic_DNA"/>
</dbReference>
<proteinExistence type="predicted"/>
<name>A0A383BFD1_9ZZZZ</name>
<accession>A0A383BFD1</accession>
<dbReference type="AlphaFoldDB" id="A0A383BFD1"/>
<organism evidence="1">
    <name type="scientific">marine metagenome</name>
    <dbReference type="NCBI Taxonomy" id="408172"/>
    <lineage>
        <taxon>unclassified sequences</taxon>
        <taxon>metagenomes</taxon>
        <taxon>ecological metagenomes</taxon>
    </lineage>
</organism>
<gene>
    <name evidence="1" type="ORF">METZ01_LOCUS471691</name>
</gene>
<evidence type="ECO:0000313" key="1">
    <source>
        <dbReference type="EMBL" id="SVE18837.1"/>
    </source>
</evidence>
<protein>
    <submittedName>
        <fullName evidence="1">Uncharacterized protein</fullName>
    </submittedName>
</protein>